<reference evidence="2" key="1">
    <citation type="journal article" date="2023" name="Mol. Ecol. Resour.">
        <title>Chromosome-level genome assembly of a triploid poplar Populus alba 'Berolinensis'.</title>
        <authorList>
            <person name="Chen S."/>
            <person name="Yu Y."/>
            <person name="Wang X."/>
            <person name="Wang S."/>
            <person name="Zhang T."/>
            <person name="Zhou Y."/>
            <person name="He R."/>
            <person name="Meng N."/>
            <person name="Wang Y."/>
            <person name="Liu W."/>
            <person name="Liu Z."/>
            <person name="Liu J."/>
            <person name="Guo Q."/>
            <person name="Huang H."/>
            <person name="Sederoff R.R."/>
            <person name="Wang G."/>
            <person name="Qu G."/>
            <person name="Chen S."/>
        </authorList>
    </citation>
    <scope>NUCLEOTIDE SEQUENCE</scope>
    <source>
        <strain evidence="2">SC-2020</strain>
    </source>
</reference>
<comment type="caution">
    <text evidence="2">The sequence shown here is derived from an EMBL/GenBank/DDBJ whole genome shotgun (WGS) entry which is preliminary data.</text>
</comment>
<sequence>MCTALPTAMRLLLTTSTVTGFPSKSLRTTTIPNLNQSCLARRNSLSFSKPTVCMILYRKKFHSVCFYKKTGKLIALHVITSSKRSNFGMPMKKMFDLMLYVNVLGKKL</sequence>
<evidence type="ECO:0000256" key="1">
    <source>
        <dbReference type="SAM" id="SignalP"/>
    </source>
</evidence>
<feature type="chain" id="PRO_5042031291" description="Secreted protein" evidence="1">
    <location>
        <begin position="21"/>
        <end position="108"/>
    </location>
</feature>
<accession>A0AAD6LY67</accession>
<proteinExistence type="predicted"/>
<evidence type="ECO:0000313" key="2">
    <source>
        <dbReference type="EMBL" id="KAJ6975256.1"/>
    </source>
</evidence>
<gene>
    <name evidence="2" type="ORF">NC653_031190</name>
</gene>
<keyword evidence="1" id="KW-0732">Signal</keyword>
<evidence type="ECO:0000313" key="3">
    <source>
        <dbReference type="Proteomes" id="UP001164929"/>
    </source>
</evidence>
<dbReference type="Proteomes" id="UP001164929">
    <property type="component" value="Chromosome 13"/>
</dbReference>
<keyword evidence="3" id="KW-1185">Reference proteome</keyword>
<evidence type="ECO:0008006" key="4">
    <source>
        <dbReference type="Google" id="ProtNLM"/>
    </source>
</evidence>
<feature type="signal peptide" evidence="1">
    <location>
        <begin position="1"/>
        <end position="20"/>
    </location>
</feature>
<protein>
    <recommendedName>
        <fullName evidence="4">Secreted protein</fullName>
    </recommendedName>
</protein>
<dbReference type="AlphaFoldDB" id="A0AAD6LY67"/>
<dbReference type="EMBL" id="JAQIZT010000013">
    <property type="protein sequence ID" value="KAJ6975256.1"/>
    <property type="molecule type" value="Genomic_DNA"/>
</dbReference>
<organism evidence="2 3">
    <name type="scientific">Populus alba x Populus x berolinensis</name>
    <dbReference type="NCBI Taxonomy" id="444605"/>
    <lineage>
        <taxon>Eukaryota</taxon>
        <taxon>Viridiplantae</taxon>
        <taxon>Streptophyta</taxon>
        <taxon>Embryophyta</taxon>
        <taxon>Tracheophyta</taxon>
        <taxon>Spermatophyta</taxon>
        <taxon>Magnoliopsida</taxon>
        <taxon>eudicotyledons</taxon>
        <taxon>Gunneridae</taxon>
        <taxon>Pentapetalae</taxon>
        <taxon>rosids</taxon>
        <taxon>fabids</taxon>
        <taxon>Malpighiales</taxon>
        <taxon>Salicaceae</taxon>
        <taxon>Saliceae</taxon>
        <taxon>Populus</taxon>
    </lineage>
</organism>
<name>A0AAD6LY67_9ROSI</name>